<feature type="region of interest" description="Disordered" evidence="5">
    <location>
        <begin position="264"/>
        <end position="324"/>
    </location>
</feature>
<evidence type="ECO:0000256" key="1">
    <source>
        <dbReference type="ARBA" id="ARBA00022679"/>
    </source>
</evidence>
<dbReference type="Gene3D" id="3.30.200.20">
    <property type="entry name" value="Phosphorylase Kinase, domain 1"/>
    <property type="match status" value="1"/>
</dbReference>
<accession>A0A150U0Q9</accession>
<dbReference type="AlphaFoldDB" id="A0A150U0Q9"/>
<dbReference type="SMART" id="SM00220">
    <property type="entry name" value="S_TKc"/>
    <property type="match status" value="1"/>
</dbReference>
<feature type="compositionally biased region" description="Pro residues" evidence="5">
    <location>
        <begin position="406"/>
        <end position="419"/>
    </location>
</feature>
<dbReference type="PROSITE" id="PS00108">
    <property type="entry name" value="PROTEIN_KINASE_ST"/>
    <property type="match status" value="1"/>
</dbReference>
<dbReference type="GO" id="GO:0004674">
    <property type="term" value="F:protein serine/threonine kinase activity"/>
    <property type="evidence" value="ECO:0007669"/>
    <property type="project" value="TreeGrafter"/>
</dbReference>
<dbReference type="InterPro" id="IPR008271">
    <property type="entry name" value="Ser/Thr_kinase_AS"/>
</dbReference>
<keyword evidence="4" id="KW-0067">ATP-binding</keyword>
<keyword evidence="1" id="KW-0808">Transferase</keyword>
<name>A0A150U0Q9_SORCE</name>
<feature type="compositionally biased region" description="Low complexity" evidence="5">
    <location>
        <begin position="420"/>
        <end position="432"/>
    </location>
</feature>
<evidence type="ECO:0000313" key="7">
    <source>
        <dbReference type="EMBL" id="KYG10530.1"/>
    </source>
</evidence>
<dbReference type="EMBL" id="JEME01000304">
    <property type="protein sequence ID" value="KYG10530.1"/>
    <property type="molecule type" value="Genomic_DNA"/>
</dbReference>
<dbReference type="PANTHER" id="PTHR43289">
    <property type="entry name" value="MITOGEN-ACTIVATED PROTEIN KINASE KINASE KINASE 20-RELATED"/>
    <property type="match status" value="1"/>
</dbReference>
<evidence type="ECO:0000256" key="5">
    <source>
        <dbReference type="SAM" id="MobiDB-lite"/>
    </source>
</evidence>
<evidence type="ECO:0000256" key="3">
    <source>
        <dbReference type="ARBA" id="ARBA00022777"/>
    </source>
</evidence>
<proteinExistence type="predicted"/>
<comment type="caution">
    <text evidence="7">The sequence shown here is derived from an EMBL/GenBank/DDBJ whole genome shotgun (WGS) entry which is preliminary data.</text>
</comment>
<dbReference type="PROSITE" id="PS50011">
    <property type="entry name" value="PROTEIN_KINASE_DOM"/>
    <property type="match status" value="1"/>
</dbReference>
<feature type="domain" description="Protein kinase" evidence="6">
    <location>
        <begin position="1"/>
        <end position="266"/>
    </location>
</feature>
<keyword evidence="3" id="KW-0418">Kinase</keyword>
<dbReference type="PANTHER" id="PTHR43289:SF6">
    <property type="entry name" value="SERINE_THREONINE-PROTEIN KINASE NEKL-3"/>
    <property type="match status" value="1"/>
</dbReference>
<gene>
    <name evidence="7" type="ORF">BE21_11405</name>
</gene>
<evidence type="ECO:0000256" key="4">
    <source>
        <dbReference type="ARBA" id="ARBA00022840"/>
    </source>
</evidence>
<protein>
    <recommendedName>
        <fullName evidence="6">Protein kinase domain-containing protein</fullName>
    </recommendedName>
</protein>
<feature type="compositionally biased region" description="Low complexity" evidence="5">
    <location>
        <begin position="359"/>
        <end position="375"/>
    </location>
</feature>
<feature type="compositionally biased region" description="Pro residues" evidence="5">
    <location>
        <begin position="453"/>
        <end position="495"/>
    </location>
</feature>
<feature type="compositionally biased region" description="Pro residues" evidence="5">
    <location>
        <begin position="379"/>
        <end position="391"/>
    </location>
</feature>
<dbReference type="Pfam" id="PF00069">
    <property type="entry name" value="Pkinase"/>
    <property type="match status" value="1"/>
</dbReference>
<dbReference type="Gene3D" id="1.10.510.10">
    <property type="entry name" value="Transferase(Phosphotransferase) domain 1"/>
    <property type="match status" value="1"/>
</dbReference>
<evidence type="ECO:0000256" key="2">
    <source>
        <dbReference type="ARBA" id="ARBA00022741"/>
    </source>
</evidence>
<dbReference type="SUPFAM" id="SSF56112">
    <property type="entry name" value="Protein kinase-like (PK-like)"/>
    <property type="match status" value="1"/>
</dbReference>
<reference evidence="7 8" key="1">
    <citation type="submission" date="2014-02" db="EMBL/GenBank/DDBJ databases">
        <title>The small core and large imbalanced accessory genome model reveals a collaborative survival strategy of Sorangium cellulosum strains in nature.</title>
        <authorList>
            <person name="Han K."/>
            <person name="Peng R."/>
            <person name="Blom J."/>
            <person name="Li Y.-Z."/>
        </authorList>
    </citation>
    <scope>NUCLEOTIDE SEQUENCE [LARGE SCALE GENOMIC DNA]</scope>
    <source>
        <strain evidence="7 8">So0007-03</strain>
    </source>
</reference>
<sequence length="495" mass="52132">MGSVWVARHINLGSPVAVKFMAPTFATSAMFLARFEREARIAASLKSPHVVYVQDYGVDDDTPYLVMELLQGEDLGTRLERVGRLSLVDATLILMQAGKAIRRAHEAGLVHRDLKPANLFLARAEEEQEEIVKVLDFGIVKETGVHLTEEVTRTGELLGSPHYMSPEQVRGEKDVDQRSDLWSLGVILFCAVTGELPFQGDQLGAVIANILVAPVPSASTLAPDLPPAMDAFFARALARERAQRFQSIGEMIGELRRLAGMASPSIPDLQPPCSGMPTSSQPRRSGTIPLRPAELRVRPSVPRAATPGTLTGAGATAQEARPQKPTRAMLALGVATTLLGVGITVALREVSSRGRGEAGAEVASPAAPAPERSAAWMPAKPPSSPVPPPSVFPGAPSSPDARTPLREPPSTPPTSPSTPPTSGAGASGGTTARPETPASPTGARRPSPTTRPKAPPTPVLNPAPKPPVPQPTAPEPDRAPPAPEPDRAPMPIPPF</sequence>
<evidence type="ECO:0000313" key="8">
    <source>
        <dbReference type="Proteomes" id="UP000075502"/>
    </source>
</evidence>
<organism evidence="7 8">
    <name type="scientific">Sorangium cellulosum</name>
    <name type="common">Polyangium cellulosum</name>
    <dbReference type="NCBI Taxonomy" id="56"/>
    <lineage>
        <taxon>Bacteria</taxon>
        <taxon>Pseudomonadati</taxon>
        <taxon>Myxococcota</taxon>
        <taxon>Polyangia</taxon>
        <taxon>Polyangiales</taxon>
        <taxon>Polyangiaceae</taxon>
        <taxon>Sorangium</taxon>
    </lineage>
</organism>
<feature type="region of interest" description="Disordered" evidence="5">
    <location>
        <begin position="351"/>
        <end position="495"/>
    </location>
</feature>
<dbReference type="CDD" id="cd14014">
    <property type="entry name" value="STKc_PknB_like"/>
    <property type="match status" value="1"/>
</dbReference>
<dbReference type="GO" id="GO:0005524">
    <property type="term" value="F:ATP binding"/>
    <property type="evidence" value="ECO:0007669"/>
    <property type="project" value="UniProtKB-KW"/>
</dbReference>
<evidence type="ECO:0000259" key="6">
    <source>
        <dbReference type="PROSITE" id="PS50011"/>
    </source>
</evidence>
<dbReference type="Proteomes" id="UP000075502">
    <property type="component" value="Unassembled WGS sequence"/>
</dbReference>
<feature type="compositionally biased region" description="Low complexity" evidence="5">
    <location>
        <begin position="304"/>
        <end position="317"/>
    </location>
</feature>
<dbReference type="InterPro" id="IPR011009">
    <property type="entry name" value="Kinase-like_dom_sf"/>
</dbReference>
<keyword evidence="2" id="KW-0547">Nucleotide-binding</keyword>
<dbReference type="InterPro" id="IPR000719">
    <property type="entry name" value="Prot_kinase_dom"/>
</dbReference>